<keyword evidence="2" id="KW-0808">Transferase</keyword>
<dbReference type="Pfam" id="PF13657">
    <property type="entry name" value="Couple_hipA"/>
    <property type="match status" value="1"/>
</dbReference>
<sequence length="103" mass="11655">MRKAKVYFLGESAGILEEVEKNKQYKFVYEANYAGEPISLTMPVKKGEYIFDKFPPFFDGLLPEGVMLEGLVRRLKIDSNDLFAQLMAVGRDMVGAVTVEEIL</sequence>
<keyword evidence="2" id="KW-0418">Kinase</keyword>
<dbReference type="PANTHER" id="PTHR37419:SF1">
    <property type="entry name" value="SERINE_THREONINE-PROTEIN KINASE TOXIN HIPA"/>
    <property type="match status" value="1"/>
</dbReference>
<dbReference type="GO" id="GO:0004674">
    <property type="term" value="F:protein serine/threonine kinase activity"/>
    <property type="evidence" value="ECO:0007669"/>
    <property type="project" value="TreeGrafter"/>
</dbReference>
<dbReference type="PANTHER" id="PTHR37419">
    <property type="entry name" value="SERINE/THREONINE-PROTEIN KINASE TOXIN HIPA"/>
    <property type="match status" value="1"/>
</dbReference>
<dbReference type="InterPro" id="IPR052028">
    <property type="entry name" value="HipA_Ser/Thr_kinase"/>
</dbReference>
<evidence type="ECO:0000259" key="1">
    <source>
        <dbReference type="Pfam" id="PF13657"/>
    </source>
</evidence>
<reference evidence="2 3" key="1">
    <citation type="submission" date="2019-12" db="EMBL/GenBank/DDBJ databases">
        <authorList>
            <person name="Wolfe R."/>
            <person name="Danczak R."/>
            <person name="Wilkins M."/>
        </authorList>
    </citation>
    <scope>NUCLEOTIDE SEQUENCE [LARGE SCALE GENOMIC DNA]</scope>
    <source>
        <strain evidence="2">X2_MaxBin.013</strain>
    </source>
</reference>
<feature type="domain" description="HipA N-terminal subdomain 1" evidence="1">
    <location>
        <begin position="5"/>
        <end position="99"/>
    </location>
</feature>
<gene>
    <name evidence="2" type="ORF">FD145_669</name>
</gene>
<dbReference type="InterPro" id="IPR017508">
    <property type="entry name" value="HipA_N1"/>
</dbReference>
<evidence type="ECO:0000313" key="2">
    <source>
        <dbReference type="EMBL" id="KAF0134444.1"/>
    </source>
</evidence>
<dbReference type="EMBL" id="WPAF01000008">
    <property type="protein sequence ID" value="KAF0134444.1"/>
    <property type="molecule type" value="Genomic_DNA"/>
</dbReference>
<protein>
    <submittedName>
        <fullName evidence="2">Serine/threonine-protein kinase HipA</fullName>
    </submittedName>
</protein>
<dbReference type="GO" id="GO:0005829">
    <property type="term" value="C:cytosol"/>
    <property type="evidence" value="ECO:0007669"/>
    <property type="project" value="TreeGrafter"/>
</dbReference>
<dbReference type="Proteomes" id="UP000488506">
    <property type="component" value="Unassembled WGS sequence"/>
</dbReference>
<accession>A0A833NYQ2</accession>
<comment type="caution">
    <text evidence="2">The sequence shown here is derived from an EMBL/GenBank/DDBJ whole genome shotgun (WGS) entry which is preliminary data.</text>
</comment>
<dbReference type="NCBIfam" id="TIGR03071">
    <property type="entry name" value="couple_hipA"/>
    <property type="match status" value="1"/>
</dbReference>
<name>A0A833NYQ2_UNCSA</name>
<organism evidence="2 3">
    <name type="scientific">Candidatus Saganbacteria bacterium</name>
    <dbReference type="NCBI Taxonomy" id="2575572"/>
    <lineage>
        <taxon>Bacteria</taxon>
        <taxon>Bacillati</taxon>
        <taxon>Saganbacteria</taxon>
    </lineage>
</organism>
<dbReference type="AlphaFoldDB" id="A0A833NYQ2"/>
<proteinExistence type="predicted"/>
<evidence type="ECO:0000313" key="3">
    <source>
        <dbReference type="Proteomes" id="UP000488506"/>
    </source>
</evidence>